<organism evidence="2 3">
    <name type="scientific">Leptothoe spongobia TAU-MAC 1115</name>
    <dbReference type="NCBI Taxonomy" id="1967444"/>
    <lineage>
        <taxon>Bacteria</taxon>
        <taxon>Bacillati</taxon>
        <taxon>Cyanobacteriota</taxon>
        <taxon>Cyanophyceae</taxon>
        <taxon>Nodosilineales</taxon>
        <taxon>Cymatolegaceae</taxon>
        <taxon>Leptothoe</taxon>
        <taxon>Leptothoe spongobia</taxon>
    </lineage>
</organism>
<dbReference type="CDD" id="cd03801">
    <property type="entry name" value="GT4_PimA-like"/>
    <property type="match status" value="1"/>
</dbReference>
<dbReference type="EMBL" id="JADOES010000006">
    <property type="protein sequence ID" value="MBT9314745.1"/>
    <property type="molecule type" value="Genomic_DNA"/>
</dbReference>
<dbReference type="Pfam" id="PF13692">
    <property type="entry name" value="Glyco_trans_1_4"/>
    <property type="match status" value="1"/>
</dbReference>
<dbReference type="GO" id="GO:0016757">
    <property type="term" value="F:glycosyltransferase activity"/>
    <property type="evidence" value="ECO:0007669"/>
    <property type="project" value="TreeGrafter"/>
</dbReference>
<name>A0A947DD94_9CYAN</name>
<dbReference type="RefSeq" id="WP_215607818.1">
    <property type="nucleotide sequence ID" value="NZ_JADOES010000006.1"/>
</dbReference>
<keyword evidence="1" id="KW-0808">Transferase</keyword>
<dbReference type="Gene3D" id="3.40.50.2000">
    <property type="entry name" value="Glycogen Phosphorylase B"/>
    <property type="match status" value="2"/>
</dbReference>
<dbReference type="AlphaFoldDB" id="A0A947DD94"/>
<gene>
    <name evidence="2" type="ORF">IXB50_04840</name>
</gene>
<keyword evidence="3" id="KW-1185">Reference proteome</keyword>
<dbReference type="PANTHER" id="PTHR46401">
    <property type="entry name" value="GLYCOSYLTRANSFERASE WBBK-RELATED"/>
    <property type="match status" value="1"/>
</dbReference>
<accession>A0A947DD94</accession>
<dbReference type="SUPFAM" id="SSF53756">
    <property type="entry name" value="UDP-Glycosyltransferase/glycogen phosphorylase"/>
    <property type="match status" value="1"/>
</dbReference>
<proteinExistence type="predicted"/>
<protein>
    <submittedName>
        <fullName evidence="2">Glycosyltransferase family 4 protein</fullName>
    </submittedName>
</protein>
<dbReference type="Proteomes" id="UP000717364">
    <property type="component" value="Unassembled WGS sequence"/>
</dbReference>
<evidence type="ECO:0000313" key="3">
    <source>
        <dbReference type="Proteomes" id="UP000717364"/>
    </source>
</evidence>
<reference evidence="2" key="2">
    <citation type="journal article" date="2021" name="Mar. Drugs">
        <title>Genome Reduction and Secondary Metabolism of the Marine Sponge-Associated Cyanobacterium Leptothoe.</title>
        <authorList>
            <person name="Konstantinou D."/>
            <person name="Popin R.V."/>
            <person name="Fewer D.P."/>
            <person name="Sivonen K."/>
            <person name="Gkelis S."/>
        </authorList>
    </citation>
    <scope>NUCLEOTIDE SEQUENCE</scope>
    <source>
        <strain evidence="2">TAU-MAC 1115</strain>
    </source>
</reference>
<sequence>MRVLFVSNNFPTDLRVKIHGIYKRMGLFIDAIKGLASIDFLYYVSPSFDISQANVAKLEQEFAQHWQADITLTLCHRSTRKHQFLRRPNYLPGALNFFEQKPYISLSGKRQVAALEDCLDRKPDAIFAHRLQAMCPLMLAKAKLPPIFFDLDDIEHISLDRQLKQPAPYRKKDRSYHLYLPSLRHAELKAIRKAQKTFICSEQDRTYLAEQLKLPGIVTIPNAITMPMPHPLTNAPTLLFIGSYTYQPNVTAAEFLIEQVWPHVHQVMPESKLIIAGAHPESIRGHQIPPPGVEFTGFVENLDELYQKVRVVCCPILSGSGTRVKLIEAAAYRKPIVSTRIGAEGLDLVDGEAIFLRDHAKTFADACIELLQNDQLCQRLGNAAYTVASKRYDRAQILQQIQHHL</sequence>
<dbReference type="GO" id="GO:0009103">
    <property type="term" value="P:lipopolysaccharide biosynthetic process"/>
    <property type="evidence" value="ECO:0007669"/>
    <property type="project" value="TreeGrafter"/>
</dbReference>
<evidence type="ECO:0000313" key="2">
    <source>
        <dbReference type="EMBL" id="MBT9314745.1"/>
    </source>
</evidence>
<comment type="caution">
    <text evidence="2">The sequence shown here is derived from an EMBL/GenBank/DDBJ whole genome shotgun (WGS) entry which is preliminary data.</text>
</comment>
<dbReference type="PANTHER" id="PTHR46401:SF2">
    <property type="entry name" value="GLYCOSYLTRANSFERASE WBBK-RELATED"/>
    <property type="match status" value="1"/>
</dbReference>
<reference evidence="2" key="1">
    <citation type="submission" date="2020-11" db="EMBL/GenBank/DDBJ databases">
        <authorList>
            <person name="Konstantinou D."/>
            <person name="Gkelis S."/>
            <person name="Popin R."/>
            <person name="Fewer D."/>
            <person name="Sivonen K."/>
        </authorList>
    </citation>
    <scope>NUCLEOTIDE SEQUENCE</scope>
    <source>
        <strain evidence="2">TAU-MAC 1115</strain>
    </source>
</reference>
<evidence type="ECO:0000256" key="1">
    <source>
        <dbReference type="ARBA" id="ARBA00022679"/>
    </source>
</evidence>